<dbReference type="Proteomes" id="UP001458880">
    <property type="component" value="Unassembled WGS sequence"/>
</dbReference>
<gene>
    <name evidence="2" type="ORF">QE152_g38063</name>
</gene>
<name>A0AAW1I8B5_POPJA</name>
<proteinExistence type="predicted"/>
<keyword evidence="3" id="KW-1185">Reference proteome</keyword>
<reference evidence="2 3" key="1">
    <citation type="journal article" date="2024" name="BMC Genomics">
        <title>De novo assembly and annotation of Popillia japonica's genome with initial clues to its potential as an invasive pest.</title>
        <authorList>
            <person name="Cucini C."/>
            <person name="Boschi S."/>
            <person name="Funari R."/>
            <person name="Cardaioli E."/>
            <person name="Iannotti N."/>
            <person name="Marturano G."/>
            <person name="Paoli F."/>
            <person name="Bruttini M."/>
            <person name="Carapelli A."/>
            <person name="Frati F."/>
            <person name="Nardi F."/>
        </authorList>
    </citation>
    <scope>NUCLEOTIDE SEQUENCE [LARGE SCALE GENOMIC DNA]</scope>
    <source>
        <strain evidence="2">DMR45628</strain>
    </source>
</reference>
<feature type="coiled-coil region" evidence="1">
    <location>
        <begin position="4"/>
        <end position="31"/>
    </location>
</feature>
<dbReference type="EMBL" id="JASPKY010000777">
    <property type="protein sequence ID" value="KAK9685435.1"/>
    <property type="molecule type" value="Genomic_DNA"/>
</dbReference>
<keyword evidence="1" id="KW-0175">Coiled coil</keyword>
<accession>A0AAW1I8B5</accession>
<sequence length="196" mass="22876">MAACEFLLLLLREIEQNLSQLLKRRLKLSVRISIITTKGDRAEFVSIIKETFKTTKGDRAEFVSIIKETFKTLSTDHSFIEFIVQNISSRVNELLDAIKDEYQSRIKELCSENKLLHKRIDHMEQYSRKNNIRIQGLKENSGEDIKQVFNKFLSENLMIDSMGVSIDNIHSIGKNKNEDTEKHRAVLEQKRRYGET</sequence>
<evidence type="ECO:0000313" key="3">
    <source>
        <dbReference type="Proteomes" id="UP001458880"/>
    </source>
</evidence>
<organism evidence="2 3">
    <name type="scientific">Popillia japonica</name>
    <name type="common">Japanese beetle</name>
    <dbReference type="NCBI Taxonomy" id="7064"/>
    <lineage>
        <taxon>Eukaryota</taxon>
        <taxon>Metazoa</taxon>
        <taxon>Ecdysozoa</taxon>
        <taxon>Arthropoda</taxon>
        <taxon>Hexapoda</taxon>
        <taxon>Insecta</taxon>
        <taxon>Pterygota</taxon>
        <taxon>Neoptera</taxon>
        <taxon>Endopterygota</taxon>
        <taxon>Coleoptera</taxon>
        <taxon>Polyphaga</taxon>
        <taxon>Scarabaeiformia</taxon>
        <taxon>Scarabaeidae</taxon>
        <taxon>Rutelinae</taxon>
        <taxon>Popillia</taxon>
    </lineage>
</organism>
<evidence type="ECO:0000313" key="2">
    <source>
        <dbReference type="EMBL" id="KAK9685435.1"/>
    </source>
</evidence>
<comment type="caution">
    <text evidence="2">The sequence shown here is derived from an EMBL/GenBank/DDBJ whole genome shotgun (WGS) entry which is preliminary data.</text>
</comment>
<dbReference type="Gene3D" id="3.30.70.1820">
    <property type="entry name" value="L1 transposable element, RRM domain"/>
    <property type="match status" value="1"/>
</dbReference>
<dbReference type="AlphaFoldDB" id="A0AAW1I8B5"/>
<evidence type="ECO:0000256" key="1">
    <source>
        <dbReference type="SAM" id="Coils"/>
    </source>
</evidence>
<protein>
    <submittedName>
        <fullName evidence="2">Uncharacterized protein</fullName>
    </submittedName>
</protein>